<dbReference type="AlphaFoldDB" id="A0A5N7BD12"/>
<proteinExistence type="predicted"/>
<accession>A0A5N7BD12</accession>
<gene>
    <name evidence="2" type="ORF">BDV26DRAFT_158910</name>
</gene>
<feature type="transmembrane region" description="Helical" evidence="1">
    <location>
        <begin position="93"/>
        <end position="116"/>
    </location>
</feature>
<evidence type="ECO:0000256" key="1">
    <source>
        <dbReference type="SAM" id="Phobius"/>
    </source>
</evidence>
<keyword evidence="1" id="KW-0812">Transmembrane</keyword>
<protein>
    <submittedName>
        <fullName evidence="2">Uncharacterized protein</fullName>
    </submittedName>
</protein>
<reference evidence="2 3" key="1">
    <citation type="submission" date="2019-04" db="EMBL/GenBank/DDBJ databases">
        <title>Friends and foes A comparative genomics studyof 23 Aspergillus species from section Flavi.</title>
        <authorList>
            <consortium name="DOE Joint Genome Institute"/>
            <person name="Kjaerbolling I."/>
            <person name="Vesth T."/>
            <person name="Frisvad J.C."/>
            <person name="Nybo J.L."/>
            <person name="Theobald S."/>
            <person name="Kildgaard S."/>
            <person name="Isbrandt T."/>
            <person name="Kuo A."/>
            <person name="Sato A."/>
            <person name="Lyhne E.K."/>
            <person name="Kogle M.E."/>
            <person name="Wiebenga A."/>
            <person name="Kun R.S."/>
            <person name="Lubbers R.J."/>
            <person name="Makela M.R."/>
            <person name="Barry K."/>
            <person name="Chovatia M."/>
            <person name="Clum A."/>
            <person name="Daum C."/>
            <person name="Haridas S."/>
            <person name="He G."/>
            <person name="LaButti K."/>
            <person name="Lipzen A."/>
            <person name="Mondo S."/>
            <person name="Riley R."/>
            <person name="Salamov A."/>
            <person name="Simmons B.A."/>
            <person name="Magnuson J.K."/>
            <person name="Henrissat B."/>
            <person name="Mortensen U.H."/>
            <person name="Larsen T.O."/>
            <person name="Devries R.P."/>
            <person name="Grigoriev I.V."/>
            <person name="Machida M."/>
            <person name="Baker S.E."/>
            <person name="Andersen M.R."/>
        </authorList>
    </citation>
    <scope>NUCLEOTIDE SEQUENCE [LARGE SCALE GENOMIC DNA]</scope>
    <source>
        <strain evidence="2 3">IBT 29228</strain>
    </source>
</reference>
<keyword evidence="3" id="KW-1185">Reference proteome</keyword>
<dbReference type="Proteomes" id="UP000326198">
    <property type="component" value="Unassembled WGS sequence"/>
</dbReference>
<evidence type="ECO:0000313" key="3">
    <source>
        <dbReference type="Proteomes" id="UP000326198"/>
    </source>
</evidence>
<dbReference type="EMBL" id="ML736191">
    <property type="protein sequence ID" value="KAE8379658.1"/>
    <property type="molecule type" value="Genomic_DNA"/>
</dbReference>
<name>A0A5N7BD12_9EURO</name>
<organism evidence="2 3">
    <name type="scientific">Aspergillus bertholletiae</name>
    <dbReference type="NCBI Taxonomy" id="1226010"/>
    <lineage>
        <taxon>Eukaryota</taxon>
        <taxon>Fungi</taxon>
        <taxon>Dikarya</taxon>
        <taxon>Ascomycota</taxon>
        <taxon>Pezizomycotina</taxon>
        <taxon>Eurotiomycetes</taxon>
        <taxon>Eurotiomycetidae</taxon>
        <taxon>Eurotiales</taxon>
        <taxon>Aspergillaceae</taxon>
        <taxon>Aspergillus</taxon>
        <taxon>Aspergillus subgen. Circumdati</taxon>
    </lineage>
</organism>
<evidence type="ECO:0000313" key="2">
    <source>
        <dbReference type="EMBL" id="KAE8379658.1"/>
    </source>
</evidence>
<keyword evidence="1" id="KW-0472">Membrane</keyword>
<keyword evidence="1" id="KW-1133">Transmembrane helix</keyword>
<sequence>MPMRKSGTDASFHVYPACLGLFLHRIPGDSGSAPKLLRSFFREYGHYLIDRSVTLIFWLLMGWSHEAAFLDLETATPPAQLGRSLRKADIPRMLPFILIPAKVSFGFSPIFVPPAIPRPSHGY</sequence>